<dbReference type="Proteomes" id="UP000318741">
    <property type="component" value="Chromosome"/>
</dbReference>
<dbReference type="CDD" id="cd02801">
    <property type="entry name" value="DUS_like_FMN"/>
    <property type="match status" value="1"/>
</dbReference>
<dbReference type="InterPro" id="IPR018517">
    <property type="entry name" value="tRNA_hU_synthase_CS"/>
</dbReference>
<keyword evidence="5" id="KW-0521">NADP</keyword>
<gene>
    <name evidence="9" type="primary">dusC_1</name>
    <name evidence="9" type="ORF">CA12_03900</name>
</gene>
<feature type="region of interest" description="Disordered" evidence="7">
    <location>
        <begin position="1"/>
        <end position="84"/>
    </location>
</feature>
<dbReference type="Pfam" id="PF01207">
    <property type="entry name" value="Dus"/>
    <property type="match status" value="1"/>
</dbReference>
<dbReference type="InterPro" id="IPR035587">
    <property type="entry name" value="DUS-like_FMN-bd"/>
</dbReference>
<dbReference type="PANTHER" id="PTHR45846">
    <property type="entry name" value="TRNA-DIHYDROURIDINE(47) SYNTHASE [NAD(P)(+)]-LIKE"/>
    <property type="match status" value="1"/>
</dbReference>
<name>A0A517P4J8_9PLAN</name>
<reference evidence="9 10" key="1">
    <citation type="submission" date="2019-02" db="EMBL/GenBank/DDBJ databases">
        <title>Deep-cultivation of Planctomycetes and their phenomic and genomic characterization uncovers novel biology.</title>
        <authorList>
            <person name="Wiegand S."/>
            <person name="Jogler M."/>
            <person name="Boedeker C."/>
            <person name="Pinto D."/>
            <person name="Vollmers J."/>
            <person name="Rivas-Marin E."/>
            <person name="Kohn T."/>
            <person name="Peeters S.H."/>
            <person name="Heuer A."/>
            <person name="Rast P."/>
            <person name="Oberbeckmann S."/>
            <person name="Bunk B."/>
            <person name="Jeske O."/>
            <person name="Meyerdierks A."/>
            <person name="Storesund J.E."/>
            <person name="Kallscheuer N."/>
            <person name="Luecker S."/>
            <person name="Lage O.M."/>
            <person name="Pohl T."/>
            <person name="Merkel B.J."/>
            <person name="Hornburger P."/>
            <person name="Mueller R.-W."/>
            <person name="Bruemmer F."/>
            <person name="Labrenz M."/>
            <person name="Spormann A.M."/>
            <person name="Op den Camp H."/>
            <person name="Overmann J."/>
            <person name="Amann R."/>
            <person name="Jetten M.S.M."/>
            <person name="Mascher T."/>
            <person name="Medema M.H."/>
            <person name="Devos D.P."/>
            <person name="Kaster A.-K."/>
            <person name="Ovreas L."/>
            <person name="Rohde M."/>
            <person name="Galperin M.Y."/>
            <person name="Jogler C."/>
        </authorList>
    </citation>
    <scope>NUCLEOTIDE SEQUENCE [LARGE SCALE GENOMIC DNA]</scope>
    <source>
        <strain evidence="9 10">CA12</strain>
    </source>
</reference>
<dbReference type="AlphaFoldDB" id="A0A517P4J8"/>
<evidence type="ECO:0000256" key="6">
    <source>
        <dbReference type="ARBA" id="ARBA00023002"/>
    </source>
</evidence>
<evidence type="ECO:0000256" key="4">
    <source>
        <dbReference type="ARBA" id="ARBA00022694"/>
    </source>
</evidence>
<dbReference type="EC" id="1.-.-.-" evidence="9"/>
<dbReference type="KEGG" id="acaf:CA12_03900"/>
<evidence type="ECO:0000313" key="10">
    <source>
        <dbReference type="Proteomes" id="UP000318741"/>
    </source>
</evidence>
<evidence type="ECO:0000256" key="3">
    <source>
        <dbReference type="ARBA" id="ARBA00022643"/>
    </source>
</evidence>
<sequence length="424" mass="44608">MSELSPSSPGRPRATHDGGASSVPPLPPGRGAGGEGAAQAGSFGTSADTEPGAARRSAAARTPSPPTPLPQGGEGSPPETGFTVGNRRFASRYVLAPLAGYTHLAFRTAIRELGGLGLATTDLVLASHLLEQSKKSRDLLKTSPADRPLSVQIFGSSAAQMADAARWLEDHGREGVDLNMGCPMAKLTGSGGGARLMCDAGGAVALVKEVVDAVSIPVTVKLRLGWDRENLSAPALSRAFVDEGAAGITVHGRTRSQGFRGTVDLGGVAAVVEAVDGLAPVVGNGDVRTPADAERMRVETGCDAVAIGRGALADPWIFRRLADRTAGRPERLPTNAEKLAFLRRHFGLMQEDRGEYACVLFRKFAAWYGAVLGVPEDLEDQLRRFETPAEFDAICETLEDRIGERDSDVPTAFVKVPNGPVERW</sequence>
<keyword evidence="2" id="KW-0285">Flavoprotein</keyword>
<dbReference type="PANTHER" id="PTHR45846:SF1">
    <property type="entry name" value="TRNA-DIHYDROURIDINE(47) SYNTHASE [NAD(P)(+)]-LIKE"/>
    <property type="match status" value="1"/>
</dbReference>
<proteinExistence type="predicted"/>
<organism evidence="9 10">
    <name type="scientific">Alienimonas californiensis</name>
    <dbReference type="NCBI Taxonomy" id="2527989"/>
    <lineage>
        <taxon>Bacteria</taxon>
        <taxon>Pseudomonadati</taxon>
        <taxon>Planctomycetota</taxon>
        <taxon>Planctomycetia</taxon>
        <taxon>Planctomycetales</taxon>
        <taxon>Planctomycetaceae</taxon>
        <taxon>Alienimonas</taxon>
    </lineage>
</organism>
<keyword evidence="3" id="KW-0288">FMN</keyword>
<dbReference type="Gene3D" id="3.20.20.70">
    <property type="entry name" value="Aldolase class I"/>
    <property type="match status" value="1"/>
</dbReference>
<dbReference type="SUPFAM" id="SSF51395">
    <property type="entry name" value="FMN-linked oxidoreductases"/>
    <property type="match status" value="1"/>
</dbReference>
<evidence type="ECO:0000256" key="1">
    <source>
        <dbReference type="ARBA" id="ARBA00001917"/>
    </source>
</evidence>
<feature type="domain" description="DUS-like FMN-binding" evidence="8">
    <location>
        <begin position="95"/>
        <end position="397"/>
    </location>
</feature>
<evidence type="ECO:0000256" key="5">
    <source>
        <dbReference type="ARBA" id="ARBA00022857"/>
    </source>
</evidence>
<keyword evidence="4" id="KW-0819">tRNA processing</keyword>
<dbReference type="InterPro" id="IPR013785">
    <property type="entry name" value="Aldolase_TIM"/>
</dbReference>
<evidence type="ECO:0000313" key="9">
    <source>
        <dbReference type="EMBL" id="QDT14318.1"/>
    </source>
</evidence>
<protein>
    <submittedName>
        <fullName evidence="9">tRNA-dihydrouridine synthase C</fullName>
        <ecNumber evidence="9">1.-.-.-</ecNumber>
    </submittedName>
</protein>
<dbReference type="GO" id="GO:0017150">
    <property type="term" value="F:tRNA dihydrouridine synthase activity"/>
    <property type="evidence" value="ECO:0007669"/>
    <property type="project" value="InterPro"/>
</dbReference>
<keyword evidence="6 9" id="KW-0560">Oxidoreductase</keyword>
<accession>A0A517P4J8</accession>
<dbReference type="GO" id="GO:0050660">
    <property type="term" value="F:flavin adenine dinucleotide binding"/>
    <property type="evidence" value="ECO:0007669"/>
    <property type="project" value="InterPro"/>
</dbReference>
<evidence type="ECO:0000256" key="7">
    <source>
        <dbReference type="SAM" id="MobiDB-lite"/>
    </source>
</evidence>
<dbReference type="GO" id="GO:0003723">
    <property type="term" value="F:RNA binding"/>
    <property type="evidence" value="ECO:0007669"/>
    <property type="project" value="TreeGrafter"/>
</dbReference>
<dbReference type="InterPro" id="IPR024036">
    <property type="entry name" value="tRNA-dHydroUridine_Synthase_C"/>
</dbReference>
<dbReference type="Gene3D" id="1.10.1200.80">
    <property type="entry name" value="Putative flavin oxidoreducatase, domain 2"/>
    <property type="match status" value="1"/>
</dbReference>
<evidence type="ECO:0000256" key="2">
    <source>
        <dbReference type="ARBA" id="ARBA00022630"/>
    </source>
</evidence>
<comment type="cofactor">
    <cofactor evidence="1">
        <name>FMN</name>
        <dbReference type="ChEBI" id="CHEBI:58210"/>
    </cofactor>
</comment>
<dbReference type="PROSITE" id="PS01136">
    <property type="entry name" value="UPF0034"/>
    <property type="match status" value="1"/>
</dbReference>
<keyword evidence="10" id="KW-1185">Reference proteome</keyword>
<dbReference type="EMBL" id="CP036265">
    <property type="protein sequence ID" value="QDT14318.1"/>
    <property type="molecule type" value="Genomic_DNA"/>
</dbReference>
<evidence type="ECO:0000259" key="8">
    <source>
        <dbReference type="Pfam" id="PF01207"/>
    </source>
</evidence>